<evidence type="ECO:0000256" key="1">
    <source>
        <dbReference type="SAM" id="MobiDB-lite"/>
    </source>
</evidence>
<dbReference type="InterPro" id="IPR025645">
    <property type="entry name" value="DUF4349"/>
</dbReference>
<feature type="domain" description="DUF4349" evidence="3">
    <location>
        <begin position="94"/>
        <end position="283"/>
    </location>
</feature>
<name>A0A6L6QHH0_9BURK</name>
<comment type="caution">
    <text evidence="4">The sequence shown here is derived from an EMBL/GenBank/DDBJ whole genome shotgun (WGS) entry which is preliminary data.</text>
</comment>
<organism evidence="4 5">
    <name type="scientific">Massilia eburnea</name>
    <dbReference type="NCBI Taxonomy" id="1776165"/>
    <lineage>
        <taxon>Bacteria</taxon>
        <taxon>Pseudomonadati</taxon>
        <taxon>Pseudomonadota</taxon>
        <taxon>Betaproteobacteria</taxon>
        <taxon>Burkholderiales</taxon>
        <taxon>Oxalobacteraceae</taxon>
        <taxon>Telluria group</taxon>
        <taxon>Massilia</taxon>
    </lineage>
</organism>
<sequence>MFSTVSSYIWRSFRHMGKRTLILSTIVRSSVLALLLLQGCSQHSELAFSGPQGAAHMAEPRASGSPAAPGAQRSKYLAYEHSVTIDASEAGIKPLLDKLVAACQADVANQCTLLASGVTGGRESSAHVRVRIKREGVEKLIALAASGGEVASRNTTAEDLEGPIRDNAKRLDMLRSYREKLLALESKVGNNAEALIKLSQELATVQSELEAAAGVEARLMERVNMDLLNIAIQSHSQRGFWSPVQRATRDFGSNLSEGIASAITGAAYLLPWALILFVLGAIARKIWRKVRRK</sequence>
<dbReference type="Pfam" id="PF14257">
    <property type="entry name" value="DUF4349"/>
    <property type="match status" value="1"/>
</dbReference>
<keyword evidence="5" id="KW-1185">Reference proteome</keyword>
<dbReference type="Proteomes" id="UP000472320">
    <property type="component" value="Unassembled WGS sequence"/>
</dbReference>
<dbReference type="OrthoDB" id="8700439at2"/>
<feature type="transmembrane region" description="Helical" evidence="2">
    <location>
        <begin position="259"/>
        <end position="283"/>
    </location>
</feature>
<evidence type="ECO:0000256" key="2">
    <source>
        <dbReference type="SAM" id="Phobius"/>
    </source>
</evidence>
<keyword evidence="2" id="KW-1133">Transmembrane helix</keyword>
<accession>A0A6L6QHH0</accession>
<keyword evidence="2" id="KW-0812">Transmembrane</keyword>
<proteinExistence type="predicted"/>
<gene>
    <name evidence="4" type="ORF">GM658_12990</name>
</gene>
<protein>
    <submittedName>
        <fullName evidence="4">DUF4349 domain-containing protein</fullName>
    </submittedName>
</protein>
<keyword evidence="2" id="KW-0472">Membrane</keyword>
<dbReference type="EMBL" id="WNKX01000008">
    <property type="protein sequence ID" value="MTW11514.1"/>
    <property type="molecule type" value="Genomic_DNA"/>
</dbReference>
<evidence type="ECO:0000259" key="3">
    <source>
        <dbReference type="Pfam" id="PF14257"/>
    </source>
</evidence>
<feature type="region of interest" description="Disordered" evidence="1">
    <location>
        <begin position="51"/>
        <end position="70"/>
    </location>
</feature>
<reference evidence="4 5" key="1">
    <citation type="submission" date="2019-11" db="EMBL/GenBank/DDBJ databases">
        <title>Type strains purchased from KCTC, JCM and DSMZ.</title>
        <authorList>
            <person name="Lu H."/>
        </authorList>
    </citation>
    <scope>NUCLEOTIDE SEQUENCE [LARGE SCALE GENOMIC DNA]</scope>
    <source>
        <strain evidence="4 5">JCM 31587</strain>
    </source>
</reference>
<evidence type="ECO:0000313" key="4">
    <source>
        <dbReference type="EMBL" id="MTW11514.1"/>
    </source>
</evidence>
<evidence type="ECO:0000313" key="5">
    <source>
        <dbReference type="Proteomes" id="UP000472320"/>
    </source>
</evidence>
<dbReference type="AlphaFoldDB" id="A0A6L6QHH0"/>